<sequence length="206" mass="23571">MTNLLRTLNSLPVFWLLLALPAIPMLHAYYTGQLIAMEMLHPTGEFSARFMIAAMVISPLQTLFGNKPWIAWLVRRRRALGLAAFGYALLHLIFYLIDMEELEPILAEFWAPGIWTGWAAMLLFLPLALTSHNAAMRWLGRNWKLLQRLVYVAALLTLAHWLLIHDGVTGALVHFIPLGLLQLLRMIIIYGRRKKMMARDDSPLTE</sequence>
<accession>A0A1N6CMW9</accession>
<evidence type="ECO:0000256" key="2">
    <source>
        <dbReference type="ARBA" id="ARBA00022448"/>
    </source>
</evidence>
<name>A0A1N6CMW9_9SPHN</name>
<dbReference type="PANTHER" id="PTHR36964:SF1">
    <property type="entry name" value="PROTEIN-METHIONINE-SULFOXIDE REDUCTASE HEME-BINDING SUBUNIT MSRQ"/>
    <property type="match status" value="1"/>
</dbReference>
<dbReference type="Proteomes" id="UP000185192">
    <property type="component" value="Unassembled WGS sequence"/>
</dbReference>
<feature type="domain" description="Ferric oxidoreductase" evidence="8">
    <location>
        <begin position="52"/>
        <end position="157"/>
    </location>
</feature>
<evidence type="ECO:0000313" key="10">
    <source>
        <dbReference type="Proteomes" id="UP000185192"/>
    </source>
</evidence>
<evidence type="ECO:0000256" key="1">
    <source>
        <dbReference type="ARBA" id="ARBA00004141"/>
    </source>
</evidence>
<reference evidence="10" key="1">
    <citation type="submission" date="2016-11" db="EMBL/GenBank/DDBJ databases">
        <authorList>
            <person name="Varghese N."/>
            <person name="Submissions S."/>
        </authorList>
    </citation>
    <scope>NUCLEOTIDE SEQUENCE [LARGE SCALE GENOMIC DNA]</scope>
    <source>
        <strain evidence="10">DSM 22363</strain>
    </source>
</reference>
<keyword evidence="4 7" id="KW-1133">Transmembrane helix</keyword>
<dbReference type="STRING" id="1123272.SAMN02745824_0379"/>
<feature type="transmembrane region" description="Helical" evidence="7">
    <location>
        <begin position="50"/>
        <end position="67"/>
    </location>
</feature>
<evidence type="ECO:0000259" key="8">
    <source>
        <dbReference type="Pfam" id="PF01794"/>
    </source>
</evidence>
<keyword evidence="5" id="KW-0408">Iron</keyword>
<dbReference type="OrthoDB" id="9788328at2"/>
<feature type="transmembrane region" description="Helical" evidence="7">
    <location>
        <begin position="12"/>
        <end position="30"/>
    </location>
</feature>
<keyword evidence="10" id="KW-1185">Reference proteome</keyword>
<dbReference type="GO" id="GO:0010181">
    <property type="term" value="F:FMN binding"/>
    <property type="evidence" value="ECO:0007669"/>
    <property type="project" value="TreeGrafter"/>
</dbReference>
<evidence type="ECO:0000256" key="7">
    <source>
        <dbReference type="SAM" id="Phobius"/>
    </source>
</evidence>
<feature type="transmembrane region" description="Helical" evidence="7">
    <location>
        <begin position="171"/>
        <end position="190"/>
    </location>
</feature>
<feature type="transmembrane region" description="Helical" evidence="7">
    <location>
        <begin position="149"/>
        <end position="165"/>
    </location>
</feature>
<dbReference type="InterPro" id="IPR013130">
    <property type="entry name" value="Fe3_Rdtase_TM_dom"/>
</dbReference>
<evidence type="ECO:0000256" key="5">
    <source>
        <dbReference type="ARBA" id="ARBA00023004"/>
    </source>
</evidence>
<dbReference type="GO" id="GO:0005886">
    <property type="term" value="C:plasma membrane"/>
    <property type="evidence" value="ECO:0007669"/>
    <property type="project" value="TreeGrafter"/>
</dbReference>
<protein>
    <submittedName>
        <fullName evidence="9">Sulfoxide reductase heme-binding subunit YedZ</fullName>
    </submittedName>
</protein>
<dbReference type="InterPro" id="IPR022837">
    <property type="entry name" value="MsrQ-like"/>
</dbReference>
<dbReference type="PANTHER" id="PTHR36964">
    <property type="entry name" value="PROTEIN-METHIONINE-SULFOXIDE REDUCTASE HEME-BINDING SUBUNIT MSRQ"/>
    <property type="match status" value="1"/>
</dbReference>
<feature type="transmembrane region" description="Helical" evidence="7">
    <location>
        <begin position="109"/>
        <end position="129"/>
    </location>
</feature>
<gene>
    <name evidence="9" type="ORF">SAMN02745824_0379</name>
</gene>
<proteinExistence type="predicted"/>
<dbReference type="Pfam" id="PF01794">
    <property type="entry name" value="Ferric_reduct"/>
    <property type="match status" value="1"/>
</dbReference>
<dbReference type="AlphaFoldDB" id="A0A1N6CMW9"/>
<keyword evidence="2" id="KW-0813">Transport</keyword>
<keyword evidence="6 7" id="KW-0472">Membrane</keyword>
<keyword evidence="3 7" id="KW-0812">Transmembrane</keyword>
<feature type="transmembrane region" description="Helical" evidence="7">
    <location>
        <begin position="79"/>
        <end position="97"/>
    </location>
</feature>
<comment type="subcellular location">
    <subcellularLocation>
        <location evidence="1">Membrane</location>
        <topology evidence="1">Multi-pass membrane protein</topology>
    </subcellularLocation>
</comment>
<evidence type="ECO:0000256" key="3">
    <source>
        <dbReference type="ARBA" id="ARBA00022692"/>
    </source>
</evidence>
<evidence type="ECO:0000313" key="9">
    <source>
        <dbReference type="EMBL" id="SIN59842.1"/>
    </source>
</evidence>
<organism evidence="9 10">
    <name type="scientific">Parasphingorhabdus marina DSM 22363</name>
    <dbReference type="NCBI Taxonomy" id="1123272"/>
    <lineage>
        <taxon>Bacteria</taxon>
        <taxon>Pseudomonadati</taxon>
        <taxon>Pseudomonadota</taxon>
        <taxon>Alphaproteobacteria</taxon>
        <taxon>Sphingomonadales</taxon>
        <taxon>Sphingomonadaceae</taxon>
        <taxon>Parasphingorhabdus</taxon>
    </lineage>
</organism>
<dbReference type="RefSeq" id="WP_074203461.1">
    <property type="nucleotide sequence ID" value="NZ_FSQW01000001.1"/>
</dbReference>
<evidence type="ECO:0000256" key="6">
    <source>
        <dbReference type="ARBA" id="ARBA00023136"/>
    </source>
</evidence>
<dbReference type="GO" id="GO:0020037">
    <property type="term" value="F:heme binding"/>
    <property type="evidence" value="ECO:0007669"/>
    <property type="project" value="TreeGrafter"/>
</dbReference>
<dbReference type="GO" id="GO:0016679">
    <property type="term" value="F:oxidoreductase activity, acting on diphenols and related substances as donors"/>
    <property type="evidence" value="ECO:0007669"/>
    <property type="project" value="TreeGrafter"/>
</dbReference>
<dbReference type="EMBL" id="FSQW01000001">
    <property type="protein sequence ID" value="SIN59842.1"/>
    <property type="molecule type" value="Genomic_DNA"/>
</dbReference>
<evidence type="ECO:0000256" key="4">
    <source>
        <dbReference type="ARBA" id="ARBA00022989"/>
    </source>
</evidence>